<comment type="similarity">
    <text evidence="1">Belongs to the transferase hexapeptide repeat family.</text>
</comment>
<dbReference type="Pfam" id="PF00132">
    <property type="entry name" value="Hexapep"/>
    <property type="match status" value="1"/>
</dbReference>
<accession>A0ABW8M9W2</accession>
<gene>
    <name evidence="3" type="ORF">ABH943_000445</name>
</gene>
<dbReference type="EMBL" id="JBIYDN010000001">
    <property type="protein sequence ID" value="MFK4440445.1"/>
    <property type="molecule type" value="Genomic_DNA"/>
</dbReference>
<dbReference type="EC" id="2.3.1.-" evidence="3"/>
<reference evidence="3 4" key="1">
    <citation type="submission" date="2024-10" db="EMBL/GenBank/DDBJ databases">
        <authorList>
            <person name="Deangelis K."/>
            <person name="Huntemann M."/>
            <person name="Clum A."/>
            <person name="Wang J."/>
            <person name="Palaniappan K."/>
            <person name="Ritter S."/>
            <person name="Chen I.-M."/>
            <person name="Stamatis D."/>
            <person name="Reddy T."/>
            <person name="O'Malley R."/>
            <person name="Daum C."/>
            <person name="Ng V."/>
            <person name="Ivanova N."/>
            <person name="Kyrpides N."/>
            <person name="Woyke T."/>
        </authorList>
    </citation>
    <scope>NUCLEOTIDE SEQUENCE [LARGE SCALE GENOMIC DNA]</scope>
    <source>
        <strain evidence="3 4">GAS97</strain>
    </source>
</reference>
<keyword evidence="3" id="KW-0808">Transferase</keyword>
<feature type="region of interest" description="Disordered" evidence="2">
    <location>
        <begin position="1"/>
        <end position="26"/>
    </location>
</feature>
<keyword evidence="3" id="KW-0012">Acyltransferase</keyword>
<dbReference type="InterPro" id="IPR050179">
    <property type="entry name" value="Trans_hexapeptide_repeat"/>
</dbReference>
<dbReference type="PANTHER" id="PTHR43300">
    <property type="entry name" value="ACETYLTRANSFERASE"/>
    <property type="match status" value="1"/>
</dbReference>
<dbReference type="Proteomes" id="UP001620514">
    <property type="component" value="Unassembled WGS sequence"/>
</dbReference>
<organism evidence="3 4">
    <name type="scientific">Caballeronia udeis</name>
    <dbReference type="NCBI Taxonomy" id="1232866"/>
    <lineage>
        <taxon>Bacteria</taxon>
        <taxon>Pseudomonadati</taxon>
        <taxon>Pseudomonadota</taxon>
        <taxon>Betaproteobacteria</taxon>
        <taxon>Burkholderiales</taxon>
        <taxon>Burkholderiaceae</taxon>
        <taxon>Caballeronia</taxon>
    </lineage>
</organism>
<dbReference type="InterPro" id="IPR011004">
    <property type="entry name" value="Trimer_LpxA-like_sf"/>
</dbReference>
<evidence type="ECO:0000256" key="1">
    <source>
        <dbReference type="ARBA" id="ARBA00007274"/>
    </source>
</evidence>
<sequence length="294" mass="32067">MRPHAGLRSIGALRFQPGPGSGESDIRQANCRQAPNHPIPMNLVTSDDCTGIMPDHPWSKHFIMIGYKDGAFSCIPNRFFRDWLDEEPQFGDFHIGRCSGLGVGSIVKYDGAAQKLVIGKNVAGGLRLRFLLNGQHETRTMSTTMFSGYGTGIISPPMPQYADTVIHNDVWIGDEALFLGGSVVASGCVIGARAVVPPNFRSEPYGVYAGSPARLLRFRFPEKVREKLLELAWWDMPLDWIKANNDAFLVDLTVDEGRALETLSEAQRAKDAALGKKLVASVSASAPAPVTAQR</sequence>
<dbReference type="InterPro" id="IPR001451">
    <property type="entry name" value="Hexapep"/>
</dbReference>
<keyword evidence="4" id="KW-1185">Reference proteome</keyword>
<dbReference type="SUPFAM" id="SSF51161">
    <property type="entry name" value="Trimeric LpxA-like enzymes"/>
    <property type="match status" value="1"/>
</dbReference>
<comment type="caution">
    <text evidence="3">The sequence shown here is derived from an EMBL/GenBank/DDBJ whole genome shotgun (WGS) entry which is preliminary data.</text>
</comment>
<reference evidence="3 4" key="2">
    <citation type="submission" date="2024-11" db="EMBL/GenBank/DDBJ databases">
        <title>Using genomics to understand microbial adaptation to soil warming.</title>
        <authorList>
            <person name="Deangelis K.M. PhD."/>
        </authorList>
    </citation>
    <scope>NUCLEOTIDE SEQUENCE [LARGE SCALE GENOMIC DNA]</scope>
    <source>
        <strain evidence="3 4">GAS97</strain>
    </source>
</reference>
<proteinExistence type="inferred from homology"/>
<evidence type="ECO:0000313" key="4">
    <source>
        <dbReference type="Proteomes" id="UP001620514"/>
    </source>
</evidence>
<evidence type="ECO:0000256" key="2">
    <source>
        <dbReference type="SAM" id="MobiDB-lite"/>
    </source>
</evidence>
<dbReference type="GO" id="GO:0016746">
    <property type="term" value="F:acyltransferase activity"/>
    <property type="evidence" value="ECO:0007669"/>
    <property type="project" value="UniProtKB-KW"/>
</dbReference>
<evidence type="ECO:0000313" key="3">
    <source>
        <dbReference type="EMBL" id="MFK4440445.1"/>
    </source>
</evidence>
<protein>
    <submittedName>
        <fullName evidence="3">Virginiamycin A acetyltransferase</fullName>
        <ecNumber evidence="3">2.3.1.-</ecNumber>
    </submittedName>
</protein>
<dbReference type="Gene3D" id="2.160.10.10">
    <property type="entry name" value="Hexapeptide repeat proteins"/>
    <property type="match status" value="1"/>
</dbReference>
<name>A0ABW8M9W2_9BURK</name>
<dbReference type="PANTHER" id="PTHR43300:SF11">
    <property type="entry name" value="ACETYLTRANSFERASE RV3034C-RELATED"/>
    <property type="match status" value="1"/>
</dbReference>